<proteinExistence type="inferred from homology"/>
<dbReference type="AlphaFoldDB" id="A0A916YU00"/>
<dbReference type="Gene3D" id="1.10.4040.10">
    <property type="entry name" value="Penicillinase repressor domain"/>
    <property type="match status" value="1"/>
</dbReference>
<keyword evidence="6" id="KW-1185">Reference proteome</keyword>
<name>A0A916YU00_9BACT</name>
<accession>A0A916YU00</accession>
<dbReference type="SUPFAM" id="SSF46785">
    <property type="entry name" value="Winged helix' DNA-binding domain"/>
    <property type="match status" value="1"/>
</dbReference>
<dbReference type="GO" id="GO:0003677">
    <property type="term" value="F:DNA binding"/>
    <property type="evidence" value="ECO:0007669"/>
    <property type="project" value="UniProtKB-KW"/>
</dbReference>
<dbReference type="InterPro" id="IPR036390">
    <property type="entry name" value="WH_DNA-bd_sf"/>
</dbReference>
<sequence>MQLSKSEEQLMEYIWQHEEIFMKDLLEILPEPKPAQTTIATLLKRMQEKGFVGYKTFGNSRQYYPIIKKDDYFSKHVNGMIQNFFGNSALQFASFFTANTNLSATELEDLKKMIDEQIKQQQQ</sequence>
<evidence type="ECO:0000256" key="2">
    <source>
        <dbReference type="ARBA" id="ARBA00023015"/>
    </source>
</evidence>
<dbReference type="RefSeq" id="WP_188766577.1">
    <property type="nucleotide sequence ID" value="NZ_BMKK01000005.1"/>
</dbReference>
<comment type="caution">
    <text evidence="5">The sequence shown here is derived from an EMBL/GenBank/DDBJ whole genome shotgun (WGS) entry which is preliminary data.</text>
</comment>
<evidence type="ECO:0000256" key="4">
    <source>
        <dbReference type="ARBA" id="ARBA00023163"/>
    </source>
</evidence>
<dbReference type="Gene3D" id="1.10.10.10">
    <property type="entry name" value="Winged helix-like DNA-binding domain superfamily/Winged helix DNA-binding domain"/>
    <property type="match status" value="1"/>
</dbReference>
<comment type="similarity">
    <text evidence="1">Belongs to the BlaI transcriptional regulatory family.</text>
</comment>
<protein>
    <submittedName>
        <fullName evidence="5">Transcriptional regulator</fullName>
    </submittedName>
</protein>
<gene>
    <name evidence="5" type="ORF">GCM10011514_26430</name>
</gene>
<evidence type="ECO:0000313" key="6">
    <source>
        <dbReference type="Proteomes" id="UP000609064"/>
    </source>
</evidence>
<keyword evidence="2" id="KW-0805">Transcription regulation</keyword>
<evidence type="ECO:0000256" key="1">
    <source>
        <dbReference type="ARBA" id="ARBA00011046"/>
    </source>
</evidence>
<dbReference type="PIRSF" id="PIRSF019455">
    <property type="entry name" value="CopR_AtkY"/>
    <property type="match status" value="1"/>
</dbReference>
<keyword evidence="3" id="KW-0238">DNA-binding</keyword>
<evidence type="ECO:0000256" key="3">
    <source>
        <dbReference type="ARBA" id="ARBA00023125"/>
    </source>
</evidence>
<dbReference type="Pfam" id="PF03965">
    <property type="entry name" value="Penicillinase_R"/>
    <property type="match status" value="1"/>
</dbReference>
<dbReference type="GO" id="GO:0045892">
    <property type="term" value="P:negative regulation of DNA-templated transcription"/>
    <property type="evidence" value="ECO:0007669"/>
    <property type="project" value="InterPro"/>
</dbReference>
<dbReference type="EMBL" id="BMKK01000005">
    <property type="protein sequence ID" value="GGD61155.1"/>
    <property type="molecule type" value="Genomic_DNA"/>
</dbReference>
<dbReference type="Proteomes" id="UP000609064">
    <property type="component" value="Unassembled WGS sequence"/>
</dbReference>
<organism evidence="5 6">
    <name type="scientific">Emticicia aquatilis</name>
    <dbReference type="NCBI Taxonomy" id="1537369"/>
    <lineage>
        <taxon>Bacteria</taxon>
        <taxon>Pseudomonadati</taxon>
        <taxon>Bacteroidota</taxon>
        <taxon>Cytophagia</taxon>
        <taxon>Cytophagales</taxon>
        <taxon>Leadbetterellaceae</taxon>
        <taxon>Emticicia</taxon>
    </lineage>
</organism>
<keyword evidence="4" id="KW-0804">Transcription</keyword>
<reference evidence="5" key="1">
    <citation type="journal article" date="2014" name="Int. J. Syst. Evol. Microbiol.">
        <title>Complete genome sequence of Corynebacterium casei LMG S-19264T (=DSM 44701T), isolated from a smear-ripened cheese.</title>
        <authorList>
            <consortium name="US DOE Joint Genome Institute (JGI-PGF)"/>
            <person name="Walter F."/>
            <person name="Albersmeier A."/>
            <person name="Kalinowski J."/>
            <person name="Ruckert C."/>
        </authorList>
    </citation>
    <scope>NUCLEOTIDE SEQUENCE</scope>
    <source>
        <strain evidence="5">CGMCC 1.15958</strain>
    </source>
</reference>
<dbReference type="InterPro" id="IPR036388">
    <property type="entry name" value="WH-like_DNA-bd_sf"/>
</dbReference>
<dbReference type="InterPro" id="IPR005650">
    <property type="entry name" value="BlaI_family"/>
</dbReference>
<reference evidence="5" key="2">
    <citation type="submission" date="2020-09" db="EMBL/GenBank/DDBJ databases">
        <authorList>
            <person name="Sun Q."/>
            <person name="Zhou Y."/>
        </authorList>
    </citation>
    <scope>NUCLEOTIDE SEQUENCE</scope>
    <source>
        <strain evidence="5">CGMCC 1.15958</strain>
    </source>
</reference>
<evidence type="ECO:0000313" key="5">
    <source>
        <dbReference type="EMBL" id="GGD61155.1"/>
    </source>
</evidence>